<comment type="catalytic activity">
    <reaction evidence="5">
        <text>GTP + ATP = guanosine 3'-diphosphate 5'-triphosphate + AMP</text>
        <dbReference type="Rhea" id="RHEA:22088"/>
        <dbReference type="ChEBI" id="CHEBI:30616"/>
        <dbReference type="ChEBI" id="CHEBI:37565"/>
        <dbReference type="ChEBI" id="CHEBI:142410"/>
        <dbReference type="ChEBI" id="CHEBI:456215"/>
        <dbReference type="EC" id="2.7.6.5"/>
    </reaction>
</comment>
<dbReference type="PANTHER" id="PTHR21262:SF36">
    <property type="entry name" value="BIFUNCTIONAL (P)PPGPP SYNTHASE_HYDROLASE SPOT"/>
    <property type="match status" value="1"/>
</dbReference>
<dbReference type="Gene3D" id="3.10.20.30">
    <property type="match status" value="1"/>
</dbReference>
<dbReference type="InterPro" id="IPR004095">
    <property type="entry name" value="TGS"/>
</dbReference>
<dbReference type="PROSITE" id="PS51831">
    <property type="entry name" value="HD"/>
    <property type="match status" value="1"/>
</dbReference>
<reference evidence="11" key="1">
    <citation type="submission" date="2017-05" db="EMBL/GenBank/DDBJ databases">
        <authorList>
            <person name="Lin X."/>
        </authorList>
    </citation>
    <scope>NUCLEOTIDE SEQUENCE [LARGE SCALE GENOMIC DNA]</scope>
    <source>
        <strain evidence="11">JLT2012</strain>
    </source>
</reference>
<evidence type="ECO:0000259" key="8">
    <source>
        <dbReference type="PROSITE" id="PS51831"/>
    </source>
</evidence>
<dbReference type="STRING" id="1234595.C725_1578"/>
<dbReference type="GO" id="GO:0015949">
    <property type="term" value="P:nucleobase-containing small molecule interconversion"/>
    <property type="evidence" value="ECO:0007669"/>
    <property type="project" value="UniProtKB-ARBA"/>
</dbReference>
<evidence type="ECO:0000259" key="7">
    <source>
        <dbReference type="PROSITE" id="PS51671"/>
    </source>
</evidence>
<dbReference type="Gene3D" id="1.10.3210.10">
    <property type="entry name" value="Hypothetical protein af1432"/>
    <property type="match status" value="1"/>
</dbReference>
<evidence type="ECO:0000256" key="1">
    <source>
        <dbReference type="ARBA" id="ARBA00013251"/>
    </source>
</evidence>
<dbReference type="GO" id="GO:0042594">
    <property type="term" value="P:response to starvation"/>
    <property type="evidence" value="ECO:0007669"/>
    <property type="project" value="TreeGrafter"/>
</dbReference>
<dbReference type="InterPro" id="IPR033655">
    <property type="entry name" value="TGS_RelA/SpoT"/>
</dbReference>
<evidence type="ECO:0000256" key="6">
    <source>
        <dbReference type="RuleBase" id="RU003847"/>
    </source>
</evidence>
<comment type="similarity">
    <text evidence="6">Belongs to the relA/spoT family.</text>
</comment>
<dbReference type="FunFam" id="3.10.20.30:FF:000002">
    <property type="entry name" value="GTP pyrophosphokinase (RelA/SpoT)"/>
    <property type="match status" value="1"/>
</dbReference>
<dbReference type="CDD" id="cd00077">
    <property type="entry name" value="HDc"/>
    <property type="match status" value="1"/>
</dbReference>
<feature type="domain" description="TGS" evidence="9">
    <location>
        <begin position="382"/>
        <end position="447"/>
    </location>
</feature>
<dbReference type="InterPro" id="IPR002912">
    <property type="entry name" value="ACT_dom"/>
</dbReference>
<dbReference type="InterPro" id="IPR006674">
    <property type="entry name" value="HD_domain"/>
</dbReference>
<dbReference type="SUPFAM" id="SSF81301">
    <property type="entry name" value="Nucleotidyltransferase"/>
    <property type="match status" value="1"/>
</dbReference>
<dbReference type="GO" id="GO:0005886">
    <property type="term" value="C:plasma membrane"/>
    <property type="evidence" value="ECO:0007669"/>
    <property type="project" value="TreeGrafter"/>
</dbReference>
<feature type="domain" description="HD" evidence="8">
    <location>
        <begin position="45"/>
        <end position="144"/>
    </location>
</feature>
<gene>
    <name evidence="10" type="ORF">B5C34_00105</name>
</gene>
<dbReference type="RefSeq" id="WP_088710815.1">
    <property type="nucleotide sequence ID" value="NZ_NFZT01000001.1"/>
</dbReference>
<dbReference type="Pfam" id="PF02824">
    <property type="entry name" value="TGS"/>
    <property type="match status" value="1"/>
</dbReference>
<dbReference type="PROSITE" id="PS51671">
    <property type="entry name" value="ACT"/>
    <property type="match status" value="1"/>
</dbReference>
<evidence type="ECO:0000256" key="2">
    <source>
        <dbReference type="ARBA" id="ARBA00014315"/>
    </source>
</evidence>
<dbReference type="GO" id="GO:0015969">
    <property type="term" value="P:guanosine tetraphosphate metabolic process"/>
    <property type="evidence" value="ECO:0007669"/>
    <property type="project" value="InterPro"/>
</dbReference>
<dbReference type="SUPFAM" id="SSF55021">
    <property type="entry name" value="ACT-like"/>
    <property type="match status" value="1"/>
</dbReference>
<dbReference type="InterPro" id="IPR003607">
    <property type="entry name" value="HD/PDEase_dom"/>
</dbReference>
<evidence type="ECO:0000313" key="10">
    <source>
        <dbReference type="EMBL" id="OWV32017.1"/>
    </source>
</evidence>
<dbReference type="SMART" id="SM00471">
    <property type="entry name" value="HDc"/>
    <property type="match status" value="1"/>
</dbReference>
<protein>
    <recommendedName>
        <fullName evidence="2">GTP pyrophosphokinase rsh</fullName>
        <ecNumber evidence="1">2.7.6.5</ecNumber>
    </recommendedName>
    <alternativeName>
        <fullName evidence="4">(p)ppGpp synthase</fullName>
    </alternativeName>
    <alternativeName>
        <fullName evidence="3">ATP:GTP 3'-pyrophosphotransferase</fullName>
    </alternativeName>
</protein>
<dbReference type="Gene3D" id="3.30.70.260">
    <property type="match status" value="1"/>
</dbReference>
<dbReference type="Pfam" id="PF13291">
    <property type="entry name" value="ACT_4"/>
    <property type="match status" value="1"/>
</dbReference>
<dbReference type="InterPro" id="IPR045865">
    <property type="entry name" value="ACT-like_dom_sf"/>
</dbReference>
<accession>A0A219B114</accession>
<dbReference type="InterPro" id="IPR012675">
    <property type="entry name" value="Beta-grasp_dom_sf"/>
</dbReference>
<proteinExistence type="inferred from homology"/>
<dbReference type="PANTHER" id="PTHR21262">
    <property type="entry name" value="GUANOSINE-3',5'-BIS DIPHOSPHATE 3'-PYROPHOSPHOHYDROLASE"/>
    <property type="match status" value="1"/>
</dbReference>
<dbReference type="InterPro" id="IPR045600">
    <property type="entry name" value="RelA/SpoT_AH_RIS"/>
</dbReference>
<dbReference type="Pfam" id="PF04607">
    <property type="entry name" value="RelA_SpoT"/>
    <property type="match status" value="1"/>
</dbReference>
<dbReference type="NCBIfam" id="TIGR00691">
    <property type="entry name" value="spoT_relA"/>
    <property type="match status" value="1"/>
</dbReference>
<keyword evidence="10" id="KW-0378">Hydrolase</keyword>
<dbReference type="CDD" id="cd01668">
    <property type="entry name" value="TGS_RSH"/>
    <property type="match status" value="1"/>
</dbReference>
<dbReference type="GO" id="GO:0008893">
    <property type="term" value="F:guanosine-3',5'-bis(diphosphate) 3'-diphosphatase activity"/>
    <property type="evidence" value="ECO:0007669"/>
    <property type="project" value="TreeGrafter"/>
</dbReference>
<dbReference type="GO" id="GO:0008728">
    <property type="term" value="F:GTP diphosphokinase activity"/>
    <property type="evidence" value="ECO:0007669"/>
    <property type="project" value="UniProtKB-EC"/>
</dbReference>
<evidence type="ECO:0000256" key="3">
    <source>
        <dbReference type="ARBA" id="ARBA00029754"/>
    </source>
</evidence>
<dbReference type="Gene3D" id="3.30.460.10">
    <property type="entry name" value="Beta Polymerase, domain 2"/>
    <property type="match status" value="1"/>
</dbReference>
<dbReference type="PROSITE" id="PS51880">
    <property type="entry name" value="TGS"/>
    <property type="match status" value="1"/>
</dbReference>
<organism evidence="10 11">
    <name type="scientific">Pacificimonas flava</name>
    <dbReference type="NCBI Taxonomy" id="1234595"/>
    <lineage>
        <taxon>Bacteria</taxon>
        <taxon>Pseudomonadati</taxon>
        <taxon>Pseudomonadota</taxon>
        <taxon>Alphaproteobacteria</taxon>
        <taxon>Sphingomonadales</taxon>
        <taxon>Sphingosinicellaceae</taxon>
        <taxon>Pacificimonas</taxon>
    </lineage>
</organism>
<evidence type="ECO:0000313" key="11">
    <source>
        <dbReference type="Proteomes" id="UP000198462"/>
    </source>
</evidence>
<dbReference type="Proteomes" id="UP000198462">
    <property type="component" value="Unassembled WGS sequence"/>
</dbReference>
<comment type="caution">
    <text evidence="10">The sequence shown here is derived from an EMBL/GenBank/DDBJ whole genome shotgun (WGS) entry which is preliminary data.</text>
</comment>
<evidence type="ECO:0000256" key="4">
    <source>
        <dbReference type="ARBA" id="ARBA00032407"/>
    </source>
</evidence>
<dbReference type="SUPFAM" id="SSF81271">
    <property type="entry name" value="TGS-like"/>
    <property type="match status" value="1"/>
</dbReference>
<dbReference type="Pfam" id="PF13328">
    <property type="entry name" value="HD_4"/>
    <property type="match status" value="1"/>
</dbReference>
<name>A0A219B114_9SPHN</name>
<dbReference type="FunFam" id="1.10.3210.10:FF:000001">
    <property type="entry name" value="GTP pyrophosphokinase RelA"/>
    <property type="match status" value="1"/>
</dbReference>
<dbReference type="EMBL" id="NFZT01000001">
    <property type="protein sequence ID" value="OWV32017.1"/>
    <property type="molecule type" value="Genomic_DNA"/>
</dbReference>
<dbReference type="InterPro" id="IPR007685">
    <property type="entry name" value="RelA_SpoT"/>
</dbReference>
<feature type="domain" description="ACT" evidence="7">
    <location>
        <begin position="628"/>
        <end position="702"/>
    </location>
</feature>
<sequence length="702" mass="79302">MLRQYELVEKVRGYDPEADEELLNRAYVFSLQAHGSQKRASGDPYFSHPVEVAGILTDLQLDDETIATAILHDTIEDTVATHDQIEELFGENVARMVDGVTKLSKIEAQTESERAAENLRKFLIAMSGDIRVLLVKLADRLHNMRTLHYIPKPEKRQRIARETMDIYAPLAERIGMYGFMDEMKEISFRELNPDAYQTITRKLADLRETGTARVDEIAQDIEQLLGRHGVAAVVAGREKAPFSIYKKMQERHIAFDQLADVIAFRCIVELPDDCYRALGIIHQRWPVVPGRFKDFISTPKRNGYRSLHTTVFIGERQRVEIQIRTRRMHDQAEHGLAAHWAYKERGEDSRAEPGEYPWIRDLLEILDHAASPEELLENTRLAMYQDTVFCFTPKGELIQLPRGSTPVDFAFSVHTDIGATCVGAKVNGREVPLRTRLRNGDQVEIVRSEFQEPDPSWENFVATAKARSAIRRHVRMKSREETIDLGRKLYDEAVARLEGGVSEKAYREALKRLGVSDEEDLYEKLGNQEISDQTLIDAMAPGLFSSWRRSRAKKGGRGRISIKGLTPGVAVHLAPCCHPIPGDRIVGVRRRVGGMDVHVSDCAVLAESDEDRWMDLSWGDEATAGIATLVAVIQNQPGALARVTSVLAREDANIINLRTRDRDSTFGTFQLDLEVDNVEHLDHIIAALRASDAVTSVEREKQ</sequence>
<dbReference type="InterPro" id="IPR004811">
    <property type="entry name" value="RelA/Spo_fam"/>
</dbReference>
<dbReference type="SUPFAM" id="SSF109604">
    <property type="entry name" value="HD-domain/PDEase-like"/>
    <property type="match status" value="1"/>
</dbReference>
<comment type="function">
    <text evidence="6">In eubacteria ppGpp (guanosine 3'-diphosphate 5'-diphosphate) is a mediator of the stringent response that coordinates a variety of cellular activities in response to changes in nutritional abundance.</text>
</comment>
<evidence type="ECO:0000256" key="5">
    <source>
        <dbReference type="ARBA" id="ARBA00048244"/>
    </source>
</evidence>
<keyword evidence="11" id="KW-1185">Reference proteome</keyword>
<dbReference type="InterPro" id="IPR012676">
    <property type="entry name" value="TGS-like"/>
</dbReference>
<dbReference type="CDD" id="cd04876">
    <property type="entry name" value="ACT_RelA-SpoT"/>
    <property type="match status" value="1"/>
</dbReference>
<dbReference type="InterPro" id="IPR043519">
    <property type="entry name" value="NT_sf"/>
</dbReference>
<dbReference type="Pfam" id="PF19296">
    <property type="entry name" value="RelA_AH_RIS"/>
    <property type="match status" value="1"/>
</dbReference>
<dbReference type="AlphaFoldDB" id="A0A219B114"/>
<dbReference type="OrthoDB" id="9805041at2"/>
<dbReference type="CDD" id="cd05399">
    <property type="entry name" value="NT_Rel-Spo_like"/>
    <property type="match status" value="1"/>
</dbReference>
<evidence type="ECO:0000259" key="9">
    <source>
        <dbReference type="PROSITE" id="PS51880"/>
    </source>
</evidence>
<dbReference type="SMART" id="SM00954">
    <property type="entry name" value="RelA_SpoT"/>
    <property type="match status" value="1"/>
</dbReference>
<dbReference type="EC" id="2.7.6.5" evidence="1"/>
<dbReference type="FunFam" id="3.30.460.10:FF:000001">
    <property type="entry name" value="GTP pyrophosphokinase RelA"/>
    <property type="match status" value="1"/>
</dbReference>